<gene>
    <name evidence="2" type="ORF">K435DRAFT_879209</name>
</gene>
<keyword evidence="1" id="KW-0472">Membrane</keyword>
<accession>A0A4V4HAQ2</accession>
<evidence type="ECO:0000256" key="1">
    <source>
        <dbReference type="SAM" id="Phobius"/>
    </source>
</evidence>
<reference evidence="2 3" key="1">
    <citation type="journal article" date="2019" name="Nat. Ecol. Evol.">
        <title>Megaphylogeny resolves global patterns of mushroom evolution.</title>
        <authorList>
            <person name="Varga T."/>
            <person name="Krizsan K."/>
            <person name="Foldi C."/>
            <person name="Dima B."/>
            <person name="Sanchez-Garcia M."/>
            <person name="Sanchez-Ramirez S."/>
            <person name="Szollosi G.J."/>
            <person name="Szarkandi J.G."/>
            <person name="Papp V."/>
            <person name="Albert L."/>
            <person name="Andreopoulos W."/>
            <person name="Angelini C."/>
            <person name="Antonin V."/>
            <person name="Barry K.W."/>
            <person name="Bougher N.L."/>
            <person name="Buchanan P."/>
            <person name="Buyck B."/>
            <person name="Bense V."/>
            <person name="Catcheside P."/>
            <person name="Chovatia M."/>
            <person name="Cooper J."/>
            <person name="Damon W."/>
            <person name="Desjardin D."/>
            <person name="Finy P."/>
            <person name="Geml J."/>
            <person name="Haridas S."/>
            <person name="Hughes K."/>
            <person name="Justo A."/>
            <person name="Karasinski D."/>
            <person name="Kautmanova I."/>
            <person name="Kiss B."/>
            <person name="Kocsube S."/>
            <person name="Kotiranta H."/>
            <person name="LaButti K.M."/>
            <person name="Lechner B.E."/>
            <person name="Liimatainen K."/>
            <person name="Lipzen A."/>
            <person name="Lukacs Z."/>
            <person name="Mihaltcheva S."/>
            <person name="Morgado L.N."/>
            <person name="Niskanen T."/>
            <person name="Noordeloos M.E."/>
            <person name="Ohm R.A."/>
            <person name="Ortiz-Santana B."/>
            <person name="Ovrebo C."/>
            <person name="Racz N."/>
            <person name="Riley R."/>
            <person name="Savchenko A."/>
            <person name="Shiryaev A."/>
            <person name="Soop K."/>
            <person name="Spirin V."/>
            <person name="Szebenyi C."/>
            <person name="Tomsovsky M."/>
            <person name="Tulloss R.E."/>
            <person name="Uehling J."/>
            <person name="Grigoriev I.V."/>
            <person name="Vagvolgyi C."/>
            <person name="Papp T."/>
            <person name="Martin F.M."/>
            <person name="Miettinen O."/>
            <person name="Hibbett D.S."/>
            <person name="Nagy L.G."/>
        </authorList>
    </citation>
    <scope>NUCLEOTIDE SEQUENCE [LARGE SCALE GENOMIC DNA]</scope>
    <source>
        <strain evidence="2 3">CBS 962.96</strain>
    </source>
</reference>
<proteinExistence type="predicted"/>
<keyword evidence="3" id="KW-1185">Reference proteome</keyword>
<keyword evidence="1" id="KW-0812">Transmembrane</keyword>
<organism evidence="2 3">
    <name type="scientific">Dendrothele bispora (strain CBS 962.96)</name>
    <dbReference type="NCBI Taxonomy" id="1314807"/>
    <lineage>
        <taxon>Eukaryota</taxon>
        <taxon>Fungi</taxon>
        <taxon>Dikarya</taxon>
        <taxon>Basidiomycota</taxon>
        <taxon>Agaricomycotina</taxon>
        <taxon>Agaricomycetes</taxon>
        <taxon>Agaricomycetidae</taxon>
        <taxon>Agaricales</taxon>
        <taxon>Agaricales incertae sedis</taxon>
        <taxon>Dendrothele</taxon>
    </lineage>
</organism>
<feature type="transmembrane region" description="Helical" evidence="1">
    <location>
        <begin position="37"/>
        <end position="58"/>
    </location>
</feature>
<evidence type="ECO:0000313" key="3">
    <source>
        <dbReference type="Proteomes" id="UP000297245"/>
    </source>
</evidence>
<keyword evidence="1" id="KW-1133">Transmembrane helix</keyword>
<dbReference type="EMBL" id="ML180915">
    <property type="protein sequence ID" value="THU76445.1"/>
    <property type="molecule type" value="Genomic_DNA"/>
</dbReference>
<evidence type="ECO:0000313" key="2">
    <source>
        <dbReference type="EMBL" id="THU76445.1"/>
    </source>
</evidence>
<dbReference type="AlphaFoldDB" id="A0A4V4HAQ2"/>
<name>A0A4V4HAQ2_DENBC</name>
<dbReference type="Proteomes" id="UP000297245">
    <property type="component" value="Unassembled WGS sequence"/>
</dbReference>
<protein>
    <submittedName>
        <fullName evidence="2">Uncharacterized protein</fullName>
    </submittedName>
</protein>
<sequence>MERVLLEALGGQTHQNGKSVCPSPMDLSELDALVQRITSAFALLITFHLILLVLHYVAQHGGRFQG</sequence>